<dbReference type="InterPro" id="IPR001509">
    <property type="entry name" value="Epimerase_deHydtase"/>
</dbReference>
<dbReference type="Gene3D" id="3.40.50.720">
    <property type="entry name" value="NAD(P)-binding Rossmann-like Domain"/>
    <property type="match status" value="1"/>
</dbReference>
<dbReference type="PANTHER" id="PTHR43000">
    <property type="entry name" value="DTDP-D-GLUCOSE 4,6-DEHYDRATASE-RELATED"/>
    <property type="match status" value="1"/>
</dbReference>
<dbReference type="SUPFAM" id="SSF51735">
    <property type="entry name" value="NAD(P)-binding Rossmann-fold domains"/>
    <property type="match status" value="1"/>
</dbReference>
<dbReference type="EMBL" id="JAOWKZ010000001">
    <property type="protein sequence ID" value="MCV2870695.1"/>
    <property type="molecule type" value="Genomic_DNA"/>
</dbReference>
<reference evidence="4 5" key="1">
    <citation type="submission" date="2022-10" db="EMBL/GenBank/DDBJ databases">
        <title>Defluviimonas sp. nov., isolated from ocean surface sediments.</title>
        <authorList>
            <person name="He W."/>
            <person name="Wang L."/>
            <person name="Zhang D.-F."/>
        </authorList>
    </citation>
    <scope>NUCLEOTIDE SEQUENCE [LARGE SCALE GENOMIC DNA]</scope>
    <source>
        <strain evidence="4 5">WL0050</strain>
    </source>
</reference>
<organism evidence="4 5">
    <name type="scientific">Albidovulum litorale</name>
    <dbReference type="NCBI Taxonomy" id="2984134"/>
    <lineage>
        <taxon>Bacteria</taxon>
        <taxon>Pseudomonadati</taxon>
        <taxon>Pseudomonadota</taxon>
        <taxon>Alphaproteobacteria</taxon>
        <taxon>Rhodobacterales</taxon>
        <taxon>Paracoccaceae</taxon>
        <taxon>Albidovulum</taxon>
    </lineage>
</organism>
<feature type="domain" description="NAD-dependent epimerase/dehydratase" evidence="3">
    <location>
        <begin position="6"/>
        <end position="218"/>
    </location>
</feature>
<proteinExistence type="inferred from homology"/>
<dbReference type="Proteomes" id="UP001652564">
    <property type="component" value="Unassembled WGS sequence"/>
</dbReference>
<evidence type="ECO:0000256" key="2">
    <source>
        <dbReference type="ARBA" id="ARBA00007637"/>
    </source>
</evidence>
<keyword evidence="5" id="KW-1185">Reference proteome</keyword>
<comment type="similarity">
    <text evidence="2">Belongs to the NAD(P)-dependent epimerase/dehydratase family.</text>
</comment>
<dbReference type="Pfam" id="PF01370">
    <property type="entry name" value="Epimerase"/>
    <property type="match status" value="1"/>
</dbReference>
<evidence type="ECO:0000256" key="1">
    <source>
        <dbReference type="ARBA" id="ARBA00005125"/>
    </source>
</evidence>
<dbReference type="RefSeq" id="WP_263737903.1">
    <property type="nucleotide sequence ID" value="NZ_JAOWKZ010000001.1"/>
</dbReference>
<accession>A0ABT2ZHT6</accession>
<evidence type="ECO:0000313" key="5">
    <source>
        <dbReference type="Proteomes" id="UP001652564"/>
    </source>
</evidence>
<name>A0ABT2ZHT6_9RHOB</name>
<evidence type="ECO:0000259" key="3">
    <source>
        <dbReference type="Pfam" id="PF01370"/>
    </source>
</evidence>
<comment type="caution">
    <text evidence="4">The sequence shown here is derived from an EMBL/GenBank/DDBJ whole genome shotgun (WGS) entry which is preliminary data.</text>
</comment>
<gene>
    <name evidence="4" type="ORF">OEZ71_00130</name>
</gene>
<sequence>MTRKRVLLTGASGLIGRQTAAALAARGFDVIPVSRRGPGLRGHLLADPEAVATAARADHMLHLAWHDRPDRMNAPANLDWVGASLRLLSAFAAAGGRRAVMVGSCAEYDWQGPGRMDETTPLRPASIYGAAKAATSLAAVAGARTLGLSLAWARPFFCYGPGEPEGRLIGDLVRGLLAGRPVDCTDGLQRRDYLHTADLGRALAELMESPVEGPVNIGSGDAIAVRDLVGAFARAAGREDLIRLGAIARRPDDPPLIEADVTRLRDEVGFTPHYDLESGVRAVLKAEGMRV</sequence>
<dbReference type="InterPro" id="IPR036291">
    <property type="entry name" value="NAD(P)-bd_dom_sf"/>
</dbReference>
<evidence type="ECO:0000313" key="4">
    <source>
        <dbReference type="EMBL" id="MCV2870695.1"/>
    </source>
</evidence>
<protein>
    <submittedName>
        <fullName evidence="4">NAD(P)-dependent oxidoreductase</fullName>
    </submittedName>
</protein>
<comment type="pathway">
    <text evidence="1">Bacterial outer membrane biogenesis; LPS O-antigen biosynthesis.</text>
</comment>